<comment type="catalytic activity">
    <reaction evidence="10 11">
        <text>L-lysyl(79)-[histone H3] + 3 S-adenosyl-L-methionine = N(6),N(6),N(6)-trimethyl-L-lysyl(79)-[histone H3] + 3 S-adenosyl-L-homocysteine + 3 H(+)</text>
        <dbReference type="Rhea" id="RHEA:60328"/>
        <dbReference type="Rhea" id="RHEA-COMP:15549"/>
        <dbReference type="Rhea" id="RHEA-COMP:15552"/>
        <dbReference type="ChEBI" id="CHEBI:15378"/>
        <dbReference type="ChEBI" id="CHEBI:29969"/>
        <dbReference type="ChEBI" id="CHEBI:57856"/>
        <dbReference type="ChEBI" id="CHEBI:59789"/>
        <dbReference type="ChEBI" id="CHEBI:61961"/>
        <dbReference type="EC" id="2.1.1.360"/>
    </reaction>
</comment>
<comment type="caution">
    <text evidence="14">The sequence shown here is derived from an EMBL/GenBank/DDBJ whole genome shotgun (WGS) entry which is preliminary data.</text>
</comment>
<evidence type="ECO:0000256" key="2">
    <source>
        <dbReference type="ARBA" id="ARBA00012190"/>
    </source>
</evidence>
<evidence type="ECO:0000256" key="12">
    <source>
        <dbReference type="SAM" id="MobiDB-lite"/>
    </source>
</evidence>
<keyword evidence="4 11" id="KW-0489">Methyltransferase</keyword>
<accession>A0A397STU1</accession>
<dbReference type="PROSITE" id="PS51569">
    <property type="entry name" value="DOT1"/>
    <property type="match status" value="1"/>
</dbReference>
<dbReference type="Pfam" id="PF08123">
    <property type="entry name" value="DOT1"/>
    <property type="match status" value="1"/>
</dbReference>
<feature type="compositionally biased region" description="Basic residues" evidence="12">
    <location>
        <begin position="1"/>
        <end position="10"/>
    </location>
</feature>
<feature type="compositionally biased region" description="Basic and acidic residues" evidence="12">
    <location>
        <begin position="26"/>
        <end position="51"/>
    </location>
</feature>
<evidence type="ECO:0000256" key="10">
    <source>
        <dbReference type="ARBA" id="ARBA00047770"/>
    </source>
</evidence>
<feature type="domain" description="DOT1" evidence="13">
    <location>
        <begin position="135"/>
        <end position="466"/>
    </location>
</feature>
<dbReference type="InterPro" id="IPR025789">
    <property type="entry name" value="DOT1_dom"/>
</dbReference>
<feature type="compositionally biased region" description="Polar residues" evidence="12">
    <location>
        <begin position="60"/>
        <end position="75"/>
    </location>
</feature>
<gene>
    <name evidence="14" type="ORF">C1645_772537</name>
</gene>
<evidence type="ECO:0000259" key="13">
    <source>
        <dbReference type="PROSITE" id="PS51569"/>
    </source>
</evidence>
<keyword evidence="8 11" id="KW-0539">Nucleus</keyword>
<sequence>MGDKNNKRKRLDPTSTEKFGIKKNKRDVIEKKKIEKKLEKNDEKKIGEKKNALPRRPNADQENQNGCRSHSSSSRPGVFLHSCDLVLELNSFAKQQSSSKQKNKKNTYFYAKYFPDDDDDYAVVDIIYPSGQKEKFALASSPKFEYDPVDELFRFVETFIFHFIDNGVKTDDEVDEHSDPKSHTDIQKRFTYSKEGGLRNQNSIYRNLRSSLRTKRKDRFIEAIKNFNCQMEYLVQNNDLESFLEIRKPEGCLLEFLLEQIYARCCSETDLPNITKAKSFSDATYGELRFALVEEMIQKAGINENSIFVDLGCGIGNVVIHVNARVGCDSHGVELNEARHEIADRQVNEYKGRMALWGLDQTGTVEVMKADFLNCDYVVRLLRKADVVLTNNYAFASSTNEALTRLFLEMKEGAKIISLKDFRTGANRNGPESILKVAKYSYPPDRNYVSWTNADGCYFVSTVRHN</sequence>
<dbReference type="PANTHER" id="PTHR21451:SF0">
    <property type="entry name" value="HISTONE-LYSINE N-METHYLTRANSFERASE, H3 LYSINE-79 SPECIFIC"/>
    <property type="match status" value="1"/>
</dbReference>
<evidence type="ECO:0000256" key="5">
    <source>
        <dbReference type="ARBA" id="ARBA00022679"/>
    </source>
</evidence>
<dbReference type="PANTHER" id="PTHR21451">
    <property type="entry name" value="HISTONE H3 METHYLTRANSFERASE"/>
    <property type="match status" value="1"/>
</dbReference>
<evidence type="ECO:0000313" key="15">
    <source>
        <dbReference type="Proteomes" id="UP000265703"/>
    </source>
</evidence>
<feature type="region of interest" description="Disordered" evidence="12">
    <location>
        <begin position="1"/>
        <end position="75"/>
    </location>
</feature>
<keyword evidence="5 11" id="KW-0808">Transferase</keyword>
<dbReference type="CDD" id="cd02440">
    <property type="entry name" value="AdoMet_MTases"/>
    <property type="match status" value="1"/>
</dbReference>
<dbReference type="AlphaFoldDB" id="A0A397STU1"/>
<keyword evidence="7 11" id="KW-0156">Chromatin regulator</keyword>
<keyword evidence="6 11" id="KW-0949">S-adenosyl-L-methionine</keyword>
<comment type="subcellular location">
    <subcellularLocation>
        <location evidence="1 11">Nucleus</location>
    </subcellularLocation>
</comment>
<name>A0A397STU1_9GLOM</name>
<evidence type="ECO:0000256" key="6">
    <source>
        <dbReference type="ARBA" id="ARBA00022691"/>
    </source>
</evidence>
<evidence type="ECO:0000256" key="1">
    <source>
        <dbReference type="ARBA" id="ARBA00004123"/>
    </source>
</evidence>
<dbReference type="InterPro" id="IPR030445">
    <property type="entry name" value="H3-K79_meTrfase"/>
</dbReference>
<comment type="miscellaneous">
    <text evidence="11">In contrast to other lysine histone methyltransferases, it does not contain a SET domain, suggesting the existence of another mechanism for methylation of lysine residues of histones.</text>
</comment>
<evidence type="ECO:0000256" key="11">
    <source>
        <dbReference type="RuleBase" id="RU271113"/>
    </source>
</evidence>
<evidence type="ECO:0000256" key="7">
    <source>
        <dbReference type="ARBA" id="ARBA00022853"/>
    </source>
</evidence>
<proteinExistence type="inferred from homology"/>
<dbReference type="GO" id="GO:0005634">
    <property type="term" value="C:nucleus"/>
    <property type="evidence" value="ECO:0007669"/>
    <property type="project" value="UniProtKB-SubCell"/>
</dbReference>
<evidence type="ECO:0000256" key="9">
    <source>
        <dbReference type="ARBA" id="ARBA00029821"/>
    </source>
</evidence>
<organism evidence="14 15">
    <name type="scientific">Glomus cerebriforme</name>
    <dbReference type="NCBI Taxonomy" id="658196"/>
    <lineage>
        <taxon>Eukaryota</taxon>
        <taxon>Fungi</taxon>
        <taxon>Fungi incertae sedis</taxon>
        <taxon>Mucoromycota</taxon>
        <taxon>Glomeromycotina</taxon>
        <taxon>Glomeromycetes</taxon>
        <taxon>Glomerales</taxon>
        <taxon>Glomeraceae</taxon>
        <taxon>Glomus</taxon>
    </lineage>
</organism>
<protein>
    <recommendedName>
        <fullName evidence="3 11">Histone-lysine N-methyltransferase, H3 lysine-79 specific</fullName>
        <ecNumber evidence="2 11">2.1.1.360</ecNumber>
    </recommendedName>
    <alternativeName>
        <fullName evidence="9 11">Histone H3-K79 methyltransferase</fullName>
    </alternativeName>
</protein>
<keyword evidence="15" id="KW-1185">Reference proteome</keyword>
<dbReference type="SUPFAM" id="SSF53335">
    <property type="entry name" value="S-adenosyl-L-methionine-dependent methyltransferases"/>
    <property type="match status" value="1"/>
</dbReference>
<dbReference type="EMBL" id="QKYT01000221">
    <property type="protein sequence ID" value="RIA89388.1"/>
    <property type="molecule type" value="Genomic_DNA"/>
</dbReference>
<evidence type="ECO:0000256" key="4">
    <source>
        <dbReference type="ARBA" id="ARBA00022603"/>
    </source>
</evidence>
<evidence type="ECO:0000256" key="8">
    <source>
        <dbReference type="ARBA" id="ARBA00023242"/>
    </source>
</evidence>
<comment type="function">
    <text evidence="11">Histone methyltransferase that specifically trimethylates histone H3 to form H3K79me3. This methylation is required for telomere silencing and for the pachytene checkpoint during the meiotic cell cycle by allowing the recruitment of RAD9 to double strand breaks. Nucleosomes are preferred as substrate compared to free histone.</text>
</comment>
<evidence type="ECO:0000256" key="3">
    <source>
        <dbReference type="ARBA" id="ARBA00020987"/>
    </source>
</evidence>
<dbReference type="Gene3D" id="3.40.50.150">
    <property type="entry name" value="Vaccinia Virus protein VP39"/>
    <property type="match status" value="1"/>
</dbReference>
<dbReference type="FunFam" id="3.40.50.150:FF:000033">
    <property type="entry name" value="Histone-lysine N-methyltransferase, H3 lysine-79 specific"/>
    <property type="match status" value="1"/>
</dbReference>
<dbReference type="GO" id="GO:0000077">
    <property type="term" value="P:DNA damage checkpoint signaling"/>
    <property type="evidence" value="ECO:0007669"/>
    <property type="project" value="TreeGrafter"/>
</dbReference>
<dbReference type="EC" id="2.1.1.360" evidence="2 11"/>
<comment type="similarity">
    <text evidence="11">Belongs to the class I-like SAM-binding methyltransferase superfamily. DOT1 family.</text>
</comment>
<dbReference type="GO" id="GO:0032259">
    <property type="term" value="P:methylation"/>
    <property type="evidence" value="ECO:0007669"/>
    <property type="project" value="UniProtKB-KW"/>
</dbReference>
<evidence type="ECO:0000313" key="14">
    <source>
        <dbReference type="EMBL" id="RIA89388.1"/>
    </source>
</evidence>
<dbReference type="GO" id="GO:0006281">
    <property type="term" value="P:DNA repair"/>
    <property type="evidence" value="ECO:0007669"/>
    <property type="project" value="TreeGrafter"/>
</dbReference>
<dbReference type="OrthoDB" id="443402at2759"/>
<dbReference type="STRING" id="658196.A0A397STU1"/>
<dbReference type="Proteomes" id="UP000265703">
    <property type="component" value="Unassembled WGS sequence"/>
</dbReference>
<reference evidence="14 15" key="1">
    <citation type="submission" date="2018-06" db="EMBL/GenBank/DDBJ databases">
        <title>Comparative genomics reveals the genomic features of Rhizophagus irregularis, R. cerebriforme, R. diaphanum and Gigaspora rosea, and their symbiotic lifestyle signature.</title>
        <authorList>
            <person name="Morin E."/>
            <person name="San Clemente H."/>
            <person name="Chen E.C.H."/>
            <person name="De La Providencia I."/>
            <person name="Hainaut M."/>
            <person name="Kuo A."/>
            <person name="Kohler A."/>
            <person name="Murat C."/>
            <person name="Tang N."/>
            <person name="Roy S."/>
            <person name="Loubradou J."/>
            <person name="Henrissat B."/>
            <person name="Grigoriev I.V."/>
            <person name="Corradi N."/>
            <person name="Roux C."/>
            <person name="Martin F.M."/>
        </authorList>
    </citation>
    <scope>NUCLEOTIDE SEQUENCE [LARGE SCALE GENOMIC DNA]</scope>
    <source>
        <strain evidence="14 15">DAOM 227022</strain>
    </source>
</reference>
<dbReference type="GO" id="GO:0140956">
    <property type="term" value="F:histone H3K79 trimethyltransferase activity"/>
    <property type="evidence" value="ECO:0007669"/>
    <property type="project" value="UniProtKB-EC"/>
</dbReference>
<dbReference type="InterPro" id="IPR029063">
    <property type="entry name" value="SAM-dependent_MTases_sf"/>
</dbReference>